<dbReference type="GO" id="GO:0005886">
    <property type="term" value="C:plasma membrane"/>
    <property type="evidence" value="ECO:0007669"/>
    <property type="project" value="UniProtKB-SubCell"/>
</dbReference>
<protein>
    <recommendedName>
        <fullName evidence="6 14">Glycerol-3-phosphate acyltransferase</fullName>
        <shortName evidence="14">GPAT</shortName>
        <ecNumber evidence="5 14">2.3.1.15</ecNumber>
    </recommendedName>
</protein>
<evidence type="ECO:0000313" key="16">
    <source>
        <dbReference type="EMBL" id="SDS79383.1"/>
    </source>
</evidence>
<dbReference type="SUPFAM" id="SSF69593">
    <property type="entry name" value="Glycerol-3-phosphate (1)-acyltransferase"/>
    <property type="match status" value="1"/>
</dbReference>
<evidence type="ECO:0000256" key="13">
    <source>
        <dbReference type="ARBA" id="ARBA00048427"/>
    </source>
</evidence>
<dbReference type="STRING" id="487184.SAMN05216421_2208"/>
<dbReference type="InterPro" id="IPR028354">
    <property type="entry name" value="GPAT_PlsB"/>
</dbReference>
<comment type="similarity">
    <text evidence="4 14">Belongs to the GPAT/DAPAT family.</text>
</comment>
<dbReference type="HAMAP" id="MF_00393">
    <property type="entry name" value="Glyc3P_acyltrans"/>
    <property type="match status" value="1"/>
</dbReference>
<dbReference type="InterPro" id="IPR002123">
    <property type="entry name" value="Plipid/glycerol_acylTrfase"/>
</dbReference>
<dbReference type="PANTHER" id="PTHR12563:SF17">
    <property type="entry name" value="DIHYDROXYACETONE PHOSPHATE ACYLTRANSFERASE"/>
    <property type="match status" value="1"/>
</dbReference>
<evidence type="ECO:0000313" key="17">
    <source>
        <dbReference type="Proteomes" id="UP000243207"/>
    </source>
</evidence>
<feature type="domain" description="Phospholipid/glycerol acyltransferase" evidence="15">
    <location>
        <begin position="318"/>
        <end position="445"/>
    </location>
</feature>
<evidence type="ECO:0000256" key="10">
    <source>
        <dbReference type="ARBA" id="ARBA00023209"/>
    </source>
</evidence>
<dbReference type="AlphaFoldDB" id="A0A1H1V3V4"/>
<keyword evidence="10 14" id="KW-0594">Phospholipid biosynthesis</keyword>
<name>A0A1H1V3V4_9GAMM</name>
<keyword evidence="9 14" id="KW-0472">Membrane</keyword>
<dbReference type="InterPro" id="IPR045520">
    <property type="entry name" value="GPAT/DHAPAT_C"/>
</dbReference>
<dbReference type="UniPathway" id="UPA00557">
    <property type="reaction ID" value="UER00612"/>
</dbReference>
<evidence type="ECO:0000256" key="12">
    <source>
        <dbReference type="ARBA" id="ARBA00023315"/>
    </source>
</evidence>
<dbReference type="InterPro" id="IPR041728">
    <property type="entry name" value="GPAT/DHAPAT_LPLAT"/>
</dbReference>
<organism evidence="16 17">
    <name type="scientific">Halopseudomonas xinjiangensis</name>
    <dbReference type="NCBI Taxonomy" id="487184"/>
    <lineage>
        <taxon>Bacteria</taxon>
        <taxon>Pseudomonadati</taxon>
        <taxon>Pseudomonadota</taxon>
        <taxon>Gammaproteobacteria</taxon>
        <taxon>Pseudomonadales</taxon>
        <taxon>Pseudomonadaceae</taxon>
        <taxon>Halopseudomonas</taxon>
    </lineage>
</organism>
<gene>
    <name evidence="14" type="primary">plsB</name>
    <name evidence="16" type="ORF">SAMN05216421_2208</name>
</gene>
<comment type="catalytic activity">
    <reaction evidence="13 14">
        <text>sn-glycerol 3-phosphate + an acyl-CoA = a 1-acyl-sn-glycero-3-phosphate + CoA</text>
        <dbReference type="Rhea" id="RHEA:15325"/>
        <dbReference type="ChEBI" id="CHEBI:57287"/>
        <dbReference type="ChEBI" id="CHEBI:57597"/>
        <dbReference type="ChEBI" id="CHEBI:57970"/>
        <dbReference type="ChEBI" id="CHEBI:58342"/>
        <dbReference type="EC" id="2.3.1.15"/>
    </reaction>
</comment>
<keyword evidence="7 14" id="KW-1003">Cell membrane</keyword>
<reference evidence="17" key="1">
    <citation type="submission" date="2016-10" db="EMBL/GenBank/DDBJ databases">
        <authorList>
            <person name="Varghese N."/>
            <person name="Submissions S."/>
        </authorList>
    </citation>
    <scope>NUCLEOTIDE SEQUENCE [LARGE SCALE GENOMIC DNA]</scope>
    <source>
        <strain evidence="17">NRRL B-51270</strain>
    </source>
</reference>
<keyword evidence="14" id="KW-0443">Lipid metabolism</keyword>
<dbReference type="CDD" id="cd07993">
    <property type="entry name" value="LPLAT_DHAPAT-like"/>
    <property type="match status" value="1"/>
</dbReference>
<dbReference type="SMART" id="SM00563">
    <property type="entry name" value="PlsC"/>
    <property type="match status" value="1"/>
</dbReference>
<keyword evidence="17" id="KW-1185">Reference proteome</keyword>
<comment type="pathway">
    <text evidence="2 14">Phospholipid metabolism; CDP-diacylglycerol biosynthesis; CDP-diacylglycerol from sn-glycerol 3-phosphate: step 1/3.</text>
</comment>
<keyword evidence="11 14" id="KW-1208">Phospholipid metabolism</keyword>
<comment type="pathway">
    <text evidence="3">Lipid metabolism.</text>
</comment>
<dbReference type="EC" id="2.3.1.15" evidence="5 14"/>
<evidence type="ECO:0000256" key="4">
    <source>
        <dbReference type="ARBA" id="ARBA00007937"/>
    </source>
</evidence>
<evidence type="ECO:0000256" key="8">
    <source>
        <dbReference type="ARBA" id="ARBA00022679"/>
    </source>
</evidence>
<proteinExistence type="inferred from homology"/>
<dbReference type="GO" id="GO:0006631">
    <property type="term" value="P:fatty acid metabolic process"/>
    <property type="evidence" value="ECO:0007669"/>
    <property type="project" value="TreeGrafter"/>
</dbReference>
<evidence type="ECO:0000256" key="11">
    <source>
        <dbReference type="ARBA" id="ARBA00023264"/>
    </source>
</evidence>
<dbReference type="PANTHER" id="PTHR12563">
    <property type="entry name" value="GLYCEROL-3-PHOSPHATE ACYLTRANSFERASE"/>
    <property type="match status" value="1"/>
</dbReference>
<evidence type="ECO:0000256" key="3">
    <source>
        <dbReference type="ARBA" id="ARBA00005189"/>
    </source>
</evidence>
<keyword evidence="12 14" id="KW-0012">Acyltransferase</keyword>
<keyword evidence="8 14" id="KW-0808">Transferase</keyword>
<evidence type="ECO:0000256" key="2">
    <source>
        <dbReference type="ARBA" id="ARBA00004765"/>
    </source>
</evidence>
<dbReference type="PIRSF" id="PIRSF500064">
    <property type="entry name" value="GPAT"/>
    <property type="match status" value="1"/>
</dbReference>
<dbReference type="EMBL" id="LT629736">
    <property type="protein sequence ID" value="SDS79383.1"/>
    <property type="molecule type" value="Genomic_DNA"/>
</dbReference>
<sequence length="839" mass="95395">MNAVCRDDNENDMSAGFSSLFGRLRFGFLRRLLFTWARSETIANSAYNERLDQHRPIVYVLPSRSLSDLLVLDRECAKAGLPRPVRPTHAPLDEPEAHVFLNNGHAWVNRPDPRDQSPRLLRVLDAVERQHAMEVQLVPVSVFWGQSPDAESSPIKLLFAYNWAVGGRLRKLMAILLHGRKIRVRFGEPMSMRGLVDENLGHQRNVRKVNRLLRVHFRQQRGAVVGPDLSHRSTLLKGLLRAPLVREAIAREMQEKDVDEARARREASRYANEIASDFTYTIIRFLEVVLSWFWNKLYKGIRIHHIERVQEIARGNEIIYVPCHRSHIDYLLLSYILFQNSLTPPHIAAGINLNMPVIGGILRRGGAFFMRRTFKGNQLYTAVFNEYLHTLFSRGFPVEYFIEGGRSRTGRMLNPKTGMLAITLRSYLRSSRRPIVFVPVYIGYERVLEGRTYLGELRGQAKKKESIFDLFRVLGALKLPFGQVAVNFGEPVALSEFLDRRQPGWRELSQAEQHRPSWLPQATNDLAQLLARSINAAADVNPVNLVALAMLSTPRLALDEPALARVLESFTALLRRVPYCGCVTLPQLEGRALIGYVEQMGLIGRQSDALGEILFLDEPQAVLMTYYRNNVLHLVALPALIACLFLNNPRVTRSQIERLITAIYPYLQAELFLQWNEAELPQVIEQWINGLIAQGLLREENEQLHRPDPSSGEFVLLSLLARTIIQMLERFYMAAALLLNNPNGSLTAEELEGLCTVMAQRLSILHGLNAPEFFDKTLFRQFIQRLTELEVLSTNGEGRLHFQPGLEEIAESTARRVLSAEIRLSIRQVARTSAPAATV</sequence>
<dbReference type="NCBIfam" id="TIGR03703">
    <property type="entry name" value="plsB"/>
    <property type="match status" value="1"/>
</dbReference>
<dbReference type="GO" id="GO:0016024">
    <property type="term" value="P:CDP-diacylglycerol biosynthetic process"/>
    <property type="evidence" value="ECO:0007669"/>
    <property type="project" value="UniProtKB-UniRule"/>
</dbReference>
<dbReference type="NCBIfam" id="NF003441">
    <property type="entry name" value="PRK04974.1"/>
    <property type="match status" value="1"/>
</dbReference>
<feature type="short sequence motif" description="HXXXXD motif" evidence="14">
    <location>
        <begin position="323"/>
        <end position="328"/>
    </location>
</feature>
<evidence type="ECO:0000256" key="6">
    <source>
        <dbReference type="ARBA" id="ARBA00013432"/>
    </source>
</evidence>
<evidence type="ECO:0000256" key="9">
    <source>
        <dbReference type="ARBA" id="ARBA00023136"/>
    </source>
</evidence>
<evidence type="ECO:0000256" key="5">
    <source>
        <dbReference type="ARBA" id="ARBA00013113"/>
    </source>
</evidence>
<dbReference type="PIRSF" id="PIRSF000437">
    <property type="entry name" value="GPAT_DHAPAT"/>
    <property type="match status" value="1"/>
</dbReference>
<comment type="subcellular location">
    <subcellularLocation>
        <location evidence="1 14">Cell membrane</location>
        <topology evidence="1 14">Peripheral membrane protein</topology>
        <orientation evidence="1 14">Cytoplasmic side</orientation>
    </subcellularLocation>
</comment>
<comment type="domain">
    <text evidence="14">The HXXXXD motif is essential for acyltransferase activity and may constitute the binding site for the phosphate moiety of the glycerol-3-phosphate.</text>
</comment>
<accession>A0A1H1V3V4</accession>
<dbReference type="InterPro" id="IPR022284">
    <property type="entry name" value="GPAT/DHAPAT"/>
</dbReference>
<evidence type="ECO:0000256" key="14">
    <source>
        <dbReference type="HAMAP-Rule" id="MF_00393"/>
    </source>
</evidence>
<evidence type="ECO:0000256" key="7">
    <source>
        <dbReference type="ARBA" id="ARBA00022475"/>
    </source>
</evidence>
<dbReference type="GO" id="GO:0004366">
    <property type="term" value="F:glycerol-3-phosphate O-acyltransferase activity"/>
    <property type="evidence" value="ECO:0007669"/>
    <property type="project" value="UniProtKB-UniRule"/>
</dbReference>
<dbReference type="Proteomes" id="UP000243207">
    <property type="component" value="Chromosome I"/>
</dbReference>
<evidence type="ECO:0000256" key="1">
    <source>
        <dbReference type="ARBA" id="ARBA00004413"/>
    </source>
</evidence>
<evidence type="ECO:0000259" key="15">
    <source>
        <dbReference type="SMART" id="SM00563"/>
    </source>
</evidence>
<dbReference type="Pfam" id="PF19277">
    <property type="entry name" value="GPAT_C"/>
    <property type="match status" value="1"/>
</dbReference>
<keyword evidence="14" id="KW-0444">Lipid biosynthesis</keyword>
<dbReference type="Pfam" id="PF01553">
    <property type="entry name" value="Acyltransferase"/>
    <property type="match status" value="1"/>
</dbReference>